<dbReference type="GO" id="GO:0003723">
    <property type="term" value="F:RNA binding"/>
    <property type="evidence" value="ECO:0007669"/>
    <property type="project" value="UniProtKB-UniRule"/>
</dbReference>
<dbReference type="InterPro" id="IPR000504">
    <property type="entry name" value="RRM_dom"/>
</dbReference>
<protein>
    <submittedName>
        <fullName evidence="6">Podospora anserina S mat+ genomic DNA chromosome 2, supercontig 1</fullName>
    </submittedName>
</protein>
<dbReference type="SMART" id="SM00360">
    <property type="entry name" value="RRM"/>
    <property type="match status" value="2"/>
</dbReference>
<organism evidence="6">
    <name type="scientific">Podospora anserina (strain S / ATCC MYA-4624 / DSM 980 / FGSC 10383)</name>
    <name type="common">Pleurage anserina</name>
    <dbReference type="NCBI Taxonomy" id="515849"/>
    <lineage>
        <taxon>Eukaryota</taxon>
        <taxon>Fungi</taxon>
        <taxon>Dikarya</taxon>
        <taxon>Ascomycota</taxon>
        <taxon>Pezizomycotina</taxon>
        <taxon>Sordariomycetes</taxon>
        <taxon>Sordariomycetidae</taxon>
        <taxon>Sordariales</taxon>
        <taxon>Podosporaceae</taxon>
        <taxon>Podospora</taxon>
        <taxon>Podospora anserina</taxon>
    </lineage>
</organism>
<dbReference type="RefSeq" id="XP_001903121.1">
    <property type="nucleotide sequence ID" value="XM_001903086.1"/>
</dbReference>
<reference evidence="6 8" key="1">
    <citation type="journal article" date="2008" name="Genome Biol.">
        <title>The genome sequence of the model ascomycete fungus Podospora anserina.</title>
        <authorList>
            <person name="Espagne E."/>
            <person name="Lespinet O."/>
            <person name="Malagnac F."/>
            <person name="Da Silva C."/>
            <person name="Jaillon O."/>
            <person name="Porcel B.M."/>
            <person name="Couloux A."/>
            <person name="Aury J.-M."/>
            <person name="Segurens B."/>
            <person name="Poulain J."/>
            <person name="Anthouard V."/>
            <person name="Grossetete S."/>
            <person name="Khalili H."/>
            <person name="Coppin E."/>
            <person name="Dequard-Chablat M."/>
            <person name="Picard M."/>
            <person name="Contamine V."/>
            <person name="Arnaise S."/>
            <person name="Bourdais A."/>
            <person name="Berteaux-Lecellier V."/>
            <person name="Gautheret D."/>
            <person name="de Vries R.P."/>
            <person name="Battaglia E."/>
            <person name="Coutinho P.M."/>
            <person name="Danchin E.G.J."/>
            <person name="Henrissat B."/>
            <person name="El Khoury R."/>
            <person name="Sainsard-Chanet A."/>
            <person name="Boivin A."/>
            <person name="Pinan-Lucarre B."/>
            <person name="Sellem C.H."/>
            <person name="Debuchy R."/>
            <person name="Wincker P."/>
            <person name="Weissenbach J."/>
            <person name="Silar P."/>
        </authorList>
    </citation>
    <scope>NUCLEOTIDE SEQUENCE [LARGE SCALE GENOMIC DNA]</scope>
    <source>
        <strain evidence="8">S / ATCC MYA-4624 / DSM 980 / FGSC 10383</strain>
        <strain evidence="6">S mat+</strain>
    </source>
</reference>
<dbReference type="eggNOG" id="ENOG502S58E">
    <property type="taxonomic scope" value="Eukaryota"/>
</dbReference>
<dbReference type="KEGG" id="pan:PODANSg133"/>
<dbReference type="PROSITE" id="PS50102">
    <property type="entry name" value="RRM"/>
    <property type="match status" value="2"/>
</dbReference>
<dbReference type="InterPro" id="IPR012677">
    <property type="entry name" value="Nucleotide-bd_a/b_plait_sf"/>
</dbReference>
<dbReference type="AlphaFoldDB" id="B2ABQ7"/>
<feature type="domain" description="RRM" evidence="5">
    <location>
        <begin position="117"/>
        <end position="210"/>
    </location>
</feature>
<evidence type="ECO:0000256" key="3">
    <source>
        <dbReference type="PROSITE-ProRule" id="PRU00176"/>
    </source>
</evidence>
<dbReference type="OrthoDB" id="272703at2759"/>
<gene>
    <name evidence="6" type="ORF">PODANS_0_770</name>
</gene>
<reference evidence="6" key="2">
    <citation type="submission" date="2008-07" db="EMBL/GenBank/DDBJ databases">
        <authorList>
            <person name="Genoscope - CEA"/>
        </authorList>
    </citation>
    <scope>NUCLEOTIDE SEQUENCE</scope>
    <source>
        <strain evidence="6">S mat+</strain>
    </source>
</reference>
<dbReference type="Pfam" id="PF00076">
    <property type="entry name" value="RRM_1"/>
    <property type="match status" value="1"/>
</dbReference>
<proteinExistence type="predicted"/>
<dbReference type="Gene3D" id="3.30.70.330">
    <property type="match status" value="2"/>
</dbReference>
<evidence type="ECO:0000256" key="1">
    <source>
        <dbReference type="ARBA" id="ARBA00022737"/>
    </source>
</evidence>
<evidence type="ECO:0000313" key="6">
    <source>
        <dbReference type="EMBL" id="CAP60893.1"/>
    </source>
</evidence>
<name>B2ABQ7_PODAN</name>
<evidence type="ECO:0000313" key="8">
    <source>
        <dbReference type="Proteomes" id="UP000001197"/>
    </source>
</evidence>
<keyword evidence="2 3" id="KW-0694">RNA-binding</keyword>
<dbReference type="STRING" id="515849.B2ABQ7"/>
<keyword evidence="1" id="KW-0677">Repeat</keyword>
<dbReference type="InterPro" id="IPR035979">
    <property type="entry name" value="RBD_domain_sf"/>
</dbReference>
<dbReference type="PANTHER" id="PTHR23236:SF119">
    <property type="entry name" value="NUCLEAR RNA-BINDING PROTEIN SART-3"/>
    <property type="match status" value="1"/>
</dbReference>
<evidence type="ECO:0000256" key="4">
    <source>
        <dbReference type="SAM" id="MobiDB-lite"/>
    </source>
</evidence>
<feature type="compositionally biased region" description="Basic and acidic residues" evidence="4">
    <location>
        <begin position="232"/>
        <end position="254"/>
    </location>
</feature>
<feature type="domain" description="RRM" evidence="5">
    <location>
        <begin position="19"/>
        <end position="99"/>
    </location>
</feature>
<evidence type="ECO:0000259" key="5">
    <source>
        <dbReference type="PROSITE" id="PS50102"/>
    </source>
</evidence>
<dbReference type="PANTHER" id="PTHR23236">
    <property type="entry name" value="EUKARYOTIC TRANSLATION INITIATION FACTOR 4B/4H"/>
    <property type="match status" value="1"/>
</dbReference>
<dbReference type="InParanoid" id="B2ABQ7"/>
<evidence type="ECO:0000256" key="2">
    <source>
        <dbReference type="ARBA" id="ARBA00022884"/>
    </source>
</evidence>
<sequence>MARRHDDQELNTAVPTDFNRIYVGSLDYFAKPTDVEELLVRVNLNSFQKIHISIDPISGRNPGYCFVDFPSHQEAAYALEALAGQSILGRVVKLGPCRWGDWKGADGASEQKDGDNTRIRIDGLDKMIDQEHNDAEIRSFFSGFDVWIDTARFSVAIGKRVVPYSLRSTPGNHHHCYVDLGSREEVDRAVKELSGTAMNGVVVRLSIARDGRGPNQHGQSQSSGGGSQIGHKAREVHGGGRDYMQKSSWRRADT</sequence>
<feature type="region of interest" description="Disordered" evidence="4">
    <location>
        <begin position="210"/>
        <end position="254"/>
    </location>
</feature>
<dbReference type="VEuPathDB" id="FungiDB:PODANS_0_770"/>
<dbReference type="EMBL" id="CU633446">
    <property type="protein sequence ID" value="CAP60893.1"/>
    <property type="molecule type" value="Genomic_DNA"/>
</dbReference>
<reference evidence="8" key="3">
    <citation type="journal article" date="2014" name="Genetics">
        <title>Maintaining two mating types: Structure of the mating type locus and its role in heterokaryosis in Podospora anserina.</title>
        <authorList>
            <person name="Grognet P."/>
            <person name="Bidard F."/>
            <person name="Kuchly C."/>
            <person name="Tong L.C.H."/>
            <person name="Coppin E."/>
            <person name="Benkhali J.A."/>
            <person name="Couloux A."/>
            <person name="Wincker P."/>
            <person name="Debuchy R."/>
            <person name="Silar P."/>
        </authorList>
    </citation>
    <scope>GENOME REANNOTATION</scope>
    <source>
        <strain evidence="8">S / ATCC MYA-4624 / DSM 980 / FGSC 10383</strain>
    </source>
</reference>
<evidence type="ECO:0000313" key="7">
    <source>
        <dbReference type="EMBL" id="CDP24907.1"/>
    </source>
</evidence>
<keyword evidence="8" id="KW-1185">Reference proteome</keyword>
<dbReference type="EMBL" id="FO904937">
    <property type="protein sequence ID" value="CDP24907.1"/>
    <property type="molecule type" value="Genomic_DNA"/>
</dbReference>
<reference evidence="7" key="4">
    <citation type="submission" date="2014-09" db="EMBL/GenBank/DDBJ databases">
        <title>Maintaining two mating types: Structure of the mating type locus and its role in heterokaryosis in Podospora anserina.</title>
        <authorList>
            <person name="Grognet P."/>
            <person name="Bidard F."/>
            <person name="Kuchly C."/>
            <person name="Chan Ho Tong L."/>
            <person name="Coppin E."/>
            <person name="Ait Benkhali J."/>
            <person name="Couloux A."/>
            <person name="Wincker P."/>
            <person name="Debuchy R."/>
            <person name="Silar P."/>
        </authorList>
    </citation>
    <scope>NUCLEOTIDE SEQUENCE</scope>
</reference>
<dbReference type="SUPFAM" id="SSF54928">
    <property type="entry name" value="RNA-binding domain, RBD"/>
    <property type="match status" value="1"/>
</dbReference>
<dbReference type="Proteomes" id="UP000001197">
    <property type="component" value="Chromosome 2"/>
</dbReference>
<accession>B2ABQ7</accession>
<dbReference type="HOGENOM" id="CLU_050545_0_0_1"/>
<dbReference type="GeneID" id="6187174"/>